<keyword evidence="1" id="KW-0812">Transmembrane</keyword>
<name>A0A3P7J9M0_STRVU</name>
<dbReference type="AlphaFoldDB" id="A0A3P7J9M0"/>
<evidence type="ECO:0000313" key="2">
    <source>
        <dbReference type="EMBL" id="VDM74594.1"/>
    </source>
</evidence>
<dbReference type="Proteomes" id="UP000270094">
    <property type="component" value="Unassembled WGS sequence"/>
</dbReference>
<sequence>MPSAEQRSESISSYDVNVTFKVSGKFLKEAASMLDTANDSSKERIQQSAWLLSQQPFLNLVLACLKGEDFQPNKDLLVSSLYKQLLDLTSKTKEVGSVYPLFLIFLSLFFFSQNPALPLMEKFAAEREGLLLRLSLVGGIFKQFHPIIQVTSSGLFRFVSLNIVKAGRTCSFK</sequence>
<evidence type="ECO:0000313" key="3">
    <source>
        <dbReference type="Proteomes" id="UP000270094"/>
    </source>
</evidence>
<proteinExistence type="predicted"/>
<feature type="transmembrane region" description="Helical" evidence="1">
    <location>
        <begin position="98"/>
        <end position="117"/>
    </location>
</feature>
<dbReference type="OrthoDB" id="20828at2759"/>
<gene>
    <name evidence="2" type="ORF">SVUK_LOCUS9592</name>
</gene>
<keyword evidence="1" id="KW-1133">Transmembrane helix</keyword>
<reference evidence="2 3" key="1">
    <citation type="submission" date="2018-11" db="EMBL/GenBank/DDBJ databases">
        <authorList>
            <consortium name="Pathogen Informatics"/>
        </authorList>
    </citation>
    <scope>NUCLEOTIDE SEQUENCE [LARGE SCALE GENOMIC DNA]</scope>
</reference>
<protein>
    <submittedName>
        <fullName evidence="2">Uncharacterized protein</fullName>
    </submittedName>
</protein>
<organism evidence="2 3">
    <name type="scientific">Strongylus vulgaris</name>
    <name type="common">Blood worm</name>
    <dbReference type="NCBI Taxonomy" id="40348"/>
    <lineage>
        <taxon>Eukaryota</taxon>
        <taxon>Metazoa</taxon>
        <taxon>Ecdysozoa</taxon>
        <taxon>Nematoda</taxon>
        <taxon>Chromadorea</taxon>
        <taxon>Rhabditida</taxon>
        <taxon>Rhabditina</taxon>
        <taxon>Rhabditomorpha</taxon>
        <taxon>Strongyloidea</taxon>
        <taxon>Strongylidae</taxon>
        <taxon>Strongylus</taxon>
    </lineage>
</organism>
<dbReference type="EMBL" id="UYYB01094540">
    <property type="protein sequence ID" value="VDM74594.1"/>
    <property type="molecule type" value="Genomic_DNA"/>
</dbReference>
<keyword evidence="1" id="KW-0472">Membrane</keyword>
<accession>A0A3P7J9M0</accession>
<evidence type="ECO:0000256" key="1">
    <source>
        <dbReference type="SAM" id="Phobius"/>
    </source>
</evidence>
<keyword evidence="3" id="KW-1185">Reference proteome</keyword>